<comment type="similarity">
    <text evidence="8 9">Belongs to the class I-like SAM-binding methyltransferase superfamily. Trm1 family.</text>
</comment>
<feature type="binding site" evidence="8">
    <location>
        <position position="269"/>
    </location>
    <ligand>
        <name>Zn(2+)</name>
        <dbReference type="ChEBI" id="CHEBI:29105"/>
    </ligand>
</feature>
<dbReference type="HAMAP" id="MF_00290">
    <property type="entry name" value="tRNA_dimethyltr_TRM1"/>
    <property type="match status" value="1"/>
</dbReference>
<dbReference type="InterPro" id="IPR002905">
    <property type="entry name" value="Trm1"/>
</dbReference>
<comment type="catalytic activity">
    <reaction evidence="8">
        <text>guanosine(26) in tRNA + 2 S-adenosyl-L-methionine = N(2)-dimethylguanosine(26) in tRNA + 2 S-adenosyl-L-homocysteine + 2 H(+)</text>
        <dbReference type="Rhea" id="RHEA:43140"/>
        <dbReference type="Rhea" id="RHEA-COMP:10359"/>
        <dbReference type="Rhea" id="RHEA-COMP:10360"/>
        <dbReference type="ChEBI" id="CHEBI:15378"/>
        <dbReference type="ChEBI" id="CHEBI:57856"/>
        <dbReference type="ChEBI" id="CHEBI:59789"/>
        <dbReference type="ChEBI" id="CHEBI:74269"/>
        <dbReference type="ChEBI" id="CHEBI:74513"/>
        <dbReference type="EC" id="2.1.1.216"/>
    </reaction>
</comment>
<evidence type="ECO:0000256" key="9">
    <source>
        <dbReference type="PROSITE-ProRule" id="PRU00958"/>
    </source>
</evidence>
<organism evidence="10 11">
    <name type="scientific">Methanobacterium congolense</name>
    <dbReference type="NCBI Taxonomy" id="118062"/>
    <lineage>
        <taxon>Archaea</taxon>
        <taxon>Methanobacteriati</taxon>
        <taxon>Methanobacteriota</taxon>
        <taxon>Methanomada group</taxon>
        <taxon>Methanobacteria</taxon>
        <taxon>Methanobacteriales</taxon>
        <taxon>Methanobacteriaceae</taxon>
        <taxon>Methanobacterium</taxon>
    </lineage>
</organism>
<dbReference type="CDD" id="cd02440">
    <property type="entry name" value="AdoMet_MTases"/>
    <property type="match status" value="1"/>
</dbReference>
<evidence type="ECO:0000256" key="8">
    <source>
        <dbReference type="HAMAP-Rule" id="MF_00290"/>
    </source>
</evidence>
<accession>A0A1D3L4T7</accession>
<keyword evidence="8" id="KW-0862">Zinc</keyword>
<feature type="binding site" evidence="8">
    <location>
        <position position="116"/>
    </location>
    <ligand>
        <name>S-adenosyl-L-methionine</name>
        <dbReference type="ChEBI" id="CHEBI:59789"/>
    </ligand>
</feature>
<keyword evidence="11" id="KW-1185">Reference proteome</keyword>
<dbReference type="PANTHER" id="PTHR10631:SF3">
    <property type="entry name" value="TRNA (GUANINE(26)-N(2))-DIMETHYLTRANSFERASE"/>
    <property type="match status" value="1"/>
</dbReference>
<keyword evidence="1 8" id="KW-0820">tRNA-binding</keyword>
<dbReference type="RefSeq" id="WP_071907607.1">
    <property type="nucleotide sequence ID" value="NZ_LT607756.1"/>
</dbReference>
<keyword evidence="6 8" id="KW-0694">RNA-binding</keyword>
<keyword evidence="8" id="KW-0479">Metal-binding</keyword>
<feature type="binding site" evidence="8">
    <location>
        <position position="42"/>
    </location>
    <ligand>
        <name>S-adenosyl-L-methionine</name>
        <dbReference type="ChEBI" id="CHEBI:59789"/>
    </ligand>
</feature>
<dbReference type="NCBIfam" id="TIGR00308">
    <property type="entry name" value="TRM1"/>
    <property type="match status" value="1"/>
</dbReference>
<feature type="binding site" evidence="8">
    <location>
        <position position="89"/>
    </location>
    <ligand>
        <name>S-adenosyl-L-methionine</name>
        <dbReference type="ChEBI" id="CHEBI:59789"/>
    </ligand>
</feature>
<evidence type="ECO:0000313" key="11">
    <source>
        <dbReference type="Proteomes" id="UP000094707"/>
    </source>
</evidence>
<feature type="binding site" evidence="8">
    <location>
        <position position="71"/>
    </location>
    <ligand>
        <name>S-adenosyl-L-methionine</name>
        <dbReference type="ChEBI" id="CHEBI:59789"/>
    </ligand>
</feature>
<sequence length="393" mass="43746">MDETRINEETIHEGKVTIKVPHFDKVSAKAPVFYNPVMELNRDISIAAITVFSQDADGISICDSFGGTGIRGIRYSKEIEKVRNVVITDLNPLAVQFAEKNIKNNGTENVNVYREDANLMLRRCKGKFDVVDIDPFGTPSPYIESAAAVLRAGGMICATATDTSALCGTYTEPCIRKYGSMPLKTDYCHENGIRILAGFMARTFAKYKKFIEVKFSHSTEHYMRIYATVGKGAKNTDESLKNLGYIAHCDKCLKRIVFNGLTPQIPEKCPECGSKLRVGGPLWCGTIINRDFTGSMIESLDELDLNKEAEVLKLFETCYSEAQAPIGYYDIHKVCKNLKISSPPLLDVLERIEDEGYFVSRTHFSPVGIKTDADISELKRIVLDVKDSVEGSD</sequence>
<dbReference type="PANTHER" id="PTHR10631">
    <property type="entry name" value="N 2 ,N 2 -DIMETHYLGUANOSINE TRNA METHYLTRANSFERASE"/>
    <property type="match status" value="1"/>
</dbReference>
<dbReference type="KEGG" id="mcub:MCBB_2007"/>
<dbReference type="GO" id="GO:0000049">
    <property type="term" value="F:tRNA binding"/>
    <property type="evidence" value="ECO:0007669"/>
    <property type="project" value="UniProtKB-UniRule"/>
</dbReference>
<dbReference type="FunFam" id="3.30.56.70:FF:000001">
    <property type="entry name" value="tRNA (guanine(26)-N(2))-dimethyltransferase"/>
    <property type="match status" value="1"/>
</dbReference>
<evidence type="ECO:0000313" key="10">
    <source>
        <dbReference type="EMBL" id="SCG86555.1"/>
    </source>
</evidence>
<name>A0A1D3L4T7_9EURY</name>
<dbReference type="PROSITE" id="PS51626">
    <property type="entry name" value="SAM_MT_TRM1"/>
    <property type="match status" value="1"/>
</dbReference>
<reference evidence="10 11" key="1">
    <citation type="submission" date="2016-08" db="EMBL/GenBank/DDBJ databases">
        <authorList>
            <person name="Seilhamer J.J."/>
        </authorList>
    </citation>
    <scope>NUCLEOTIDE SEQUENCE [LARGE SCALE GENOMIC DNA]</scope>
    <source>
        <strain evidence="10">Buetzberg</strain>
    </source>
</reference>
<dbReference type="STRING" id="118062.MCBB_2007"/>
<comment type="function">
    <text evidence="8">Dimethylates a single guanine residue at position 26 of a number of tRNAs using S-adenosyl-L-methionine as donor of the methyl groups.</text>
</comment>
<feature type="binding site" evidence="8">
    <location>
        <position position="117"/>
    </location>
    <ligand>
        <name>S-adenosyl-L-methionine</name>
        <dbReference type="ChEBI" id="CHEBI:59789"/>
    </ligand>
</feature>
<evidence type="ECO:0000256" key="6">
    <source>
        <dbReference type="ARBA" id="ARBA00022884"/>
    </source>
</evidence>
<dbReference type="SUPFAM" id="SSF53335">
    <property type="entry name" value="S-adenosyl-L-methionine-dependent methyltransferases"/>
    <property type="match status" value="1"/>
</dbReference>
<dbReference type="InterPro" id="IPR042296">
    <property type="entry name" value="tRNA_met_Trm1_C"/>
</dbReference>
<keyword evidence="5 8" id="KW-0819">tRNA processing</keyword>
<dbReference type="EMBL" id="LT607756">
    <property type="protein sequence ID" value="SCG86555.1"/>
    <property type="molecule type" value="Genomic_DNA"/>
</dbReference>
<dbReference type="InterPro" id="IPR029063">
    <property type="entry name" value="SAM-dependent_MTases_sf"/>
</dbReference>
<dbReference type="GO" id="GO:0046872">
    <property type="term" value="F:metal ion binding"/>
    <property type="evidence" value="ECO:0007669"/>
    <property type="project" value="UniProtKB-KW"/>
</dbReference>
<dbReference type="GO" id="GO:0002940">
    <property type="term" value="P:tRNA N2-guanine methylation"/>
    <property type="evidence" value="ECO:0007669"/>
    <property type="project" value="TreeGrafter"/>
</dbReference>
<feature type="binding site" evidence="8">
    <location>
        <position position="272"/>
    </location>
    <ligand>
        <name>Zn(2+)</name>
        <dbReference type="ChEBI" id="CHEBI:29105"/>
    </ligand>
</feature>
<dbReference type="Proteomes" id="UP000094707">
    <property type="component" value="Chromosome I"/>
</dbReference>
<keyword evidence="4 8" id="KW-0949">S-adenosyl-L-methionine</keyword>
<feature type="binding site" evidence="8">
    <location>
        <position position="249"/>
    </location>
    <ligand>
        <name>Zn(2+)</name>
        <dbReference type="ChEBI" id="CHEBI:29105"/>
    </ligand>
</feature>
<proteinExistence type="inferred from homology"/>
<dbReference type="Gene3D" id="3.40.50.150">
    <property type="entry name" value="Vaccinia Virus protein VP39"/>
    <property type="match status" value="1"/>
</dbReference>
<dbReference type="EC" id="2.1.1.216" evidence="7 8"/>
<dbReference type="PATRIC" id="fig|129848.4.peg.2056"/>
<dbReference type="AlphaFoldDB" id="A0A1D3L4T7"/>
<gene>
    <name evidence="8 10" type="primary">trm1</name>
    <name evidence="10" type="ORF">MCBB_2007</name>
</gene>
<evidence type="ECO:0000256" key="1">
    <source>
        <dbReference type="ARBA" id="ARBA00022555"/>
    </source>
</evidence>
<dbReference type="InterPro" id="IPR022923">
    <property type="entry name" value="TRM1_arc_bac"/>
</dbReference>
<dbReference type="OrthoDB" id="372177at2157"/>
<feature type="binding site" evidence="8">
    <location>
        <position position="252"/>
    </location>
    <ligand>
        <name>Zn(2+)</name>
        <dbReference type="ChEBI" id="CHEBI:29105"/>
    </ligand>
</feature>
<evidence type="ECO:0000256" key="7">
    <source>
        <dbReference type="ARBA" id="ARBA00039099"/>
    </source>
</evidence>
<keyword evidence="3 8" id="KW-0808">Transferase</keyword>
<protein>
    <recommendedName>
        <fullName evidence="7 8">tRNA (guanine(26)-N(2))-dimethyltransferase</fullName>
        <ecNumber evidence="7 8">2.1.1.216</ecNumber>
    </recommendedName>
    <alternativeName>
        <fullName evidence="8">tRNA 2,2-dimethylguanosine-26 methyltransferase</fullName>
    </alternativeName>
    <alternativeName>
        <fullName evidence="8">tRNA(guanine-26,N(2)-N(2)) methyltransferase</fullName>
    </alternativeName>
    <alternativeName>
        <fullName evidence="8">tRNA(m(2,2)G26)dimethyltransferase</fullName>
    </alternativeName>
</protein>
<dbReference type="Pfam" id="PF02005">
    <property type="entry name" value="TRM"/>
    <property type="match status" value="1"/>
</dbReference>
<dbReference type="GO" id="GO:0160104">
    <property type="term" value="F:tRNA (guanine(26)-N2)-dimethyltransferase activity"/>
    <property type="evidence" value="ECO:0007669"/>
    <property type="project" value="UniProtKB-UniRule"/>
</dbReference>
<evidence type="ECO:0000256" key="5">
    <source>
        <dbReference type="ARBA" id="ARBA00022694"/>
    </source>
</evidence>
<dbReference type="GeneID" id="30412843"/>
<dbReference type="Gene3D" id="3.30.56.70">
    <property type="entry name" value="N2,N2-dimethylguanosine tRNA methyltransferase, C-terminal domain"/>
    <property type="match status" value="1"/>
</dbReference>
<dbReference type="FunFam" id="3.40.50.150:FF:000272">
    <property type="entry name" value="tRNA (guanine(26)-N(2))-dimethyltransferase"/>
    <property type="match status" value="1"/>
</dbReference>
<evidence type="ECO:0000256" key="3">
    <source>
        <dbReference type="ARBA" id="ARBA00022679"/>
    </source>
</evidence>
<evidence type="ECO:0000256" key="4">
    <source>
        <dbReference type="ARBA" id="ARBA00022691"/>
    </source>
</evidence>
<evidence type="ECO:0000256" key="2">
    <source>
        <dbReference type="ARBA" id="ARBA00022603"/>
    </source>
</evidence>
<keyword evidence="2 8" id="KW-0489">Methyltransferase</keyword>